<reference evidence="3 7" key="2">
    <citation type="submission" date="2017-09" db="EMBL/GenBank/DDBJ databases">
        <title>Extensive intraspecific genome diversity in a model arbuscular mycorrhizal fungus.</title>
        <authorList>
            <person name="Chen E.C."/>
            <person name="Morin E."/>
            <person name="Beaudet D."/>
            <person name="Noel J."/>
            <person name="Ndikumana S."/>
            <person name="Charron P."/>
            <person name="St-Onge C."/>
            <person name="Giorgi J."/>
            <person name="Grigoriev I.V."/>
            <person name="Roux C."/>
            <person name="Martin F.M."/>
            <person name="Corradi N."/>
        </authorList>
    </citation>
    <scope>NUCLEOTIDE SEQUENCE [LARGE SCALE GENOMIC DNA]</scope>
    <source>
        <strain evidence="3 7">A5</strain>
    </source>
</reference>
<dbReference type="EMBL" id="LLXL01000788">
    <property type="protein sequence ID" value="PKK68913.1"/>
    <property type="molecule type" value="Genomic_DNA"/>
</dbReference>
<accession>A0A2I1EHD4</accession>
<evidence type="ECO:0000313" key="5">
    <source>
        <dbReference type="EMBL" id="PKK68913.1"/>
    </source>
</evidence>
<evidence type="ECO:0000313" key="2">
    <source>
        <dbReference type="EMBL" id="CAB5395711.1"/>
    </source>
</evidence>
<evidence type="ECO:0000313" key="4">
    <source>
        <dbReference type="EMBL" id="PKC61291.1"/>
    </source>
</evidence>
<gene>
    <name evidence="2" type="ORF">CHRIB12_LOCUS23982</name>
    <name evidence="4" type="ORF">RhiirA1_425003</name>
    <name evidence="3" type="ORF">RhiirA5_359712</name>
    <name evidence="5" type="ORF">RhiirC2_749334</name>
</gene>
<evidence type="ECO:0000313" key="8">
    <source>
        <dbReference type="Proteomes" id="UP000233469"/>
    </source>
</evidence>
<dbReference type="VEuPathDB" id="FungiDB:RhiirA1_425003"/>
<dbReference type="AlphaFoldDB" id="A0A2I1EHD4"/>
<reference evidence="6 8" key="3">
    <citation type="submission" date="2017-10" db="EMBL/GenBank/DDBJ databases">
        <title>Extensive intraspecific genome diversity in a model arbuscular mycorrhizal fungus.</title>
        <authorList>
            <person name="Chen E.C.H."/>
            <person name="Morin E."/>
            <person name="Baudet D."/>
            <person name="Noel J."/>
            <person name="Ndikumana S."/>
            <person name="Charron P."/>
            <person name="St-Onge C."/>
            <person name="Giorgi J."/>
            <person name="Grigoriev I.V."/>
            <person name="Roux C."/>
            <person name="Martin F.M."/>
            <person name="Corradi N."/>
        </authorList>
    </citation>
    <scope>NUCLEOTIDE SEQUENCE [LARGE SCALE GENOMIC DNA]</scope>
    <source>
        <strain evidence="4 6">A1</strain>
        <strain evidence="5 8">C2</strain>
    </source>
</reference>
<evidence type="ECO:0000313" key="6">
    <source>
        <dbReference type="Proteomes" id="UP000232688"/>
    </source>
</evidence>
<dbReference type="Proteomes" id="UP000232722">
    <property type="component" value="Unassembled WGS sequence"/>
</dbReference>
<evidence type="ECO:0000313" key="7">
    <source>
        <dbReference type="Proteomes" id="UP000232722"/>
    </source>
</evidence>
<evidence type="ECO:0000313" key="3">
    <source>
        <dbReference type="EMBL" id="PKC06934.1"/>
    </source>
</evidence>
<reference evidence="4 6" key="4">
    <citation type="submission" date="2017-10" db="EMBL/GenBank/DDBJ databases">
        <title>Genome analyses suggest a sexual origin of heterokaryosis in a supposedly ancient asexual fungus.</title>
        <authorList>
            <person name="Corradi N."/>
            <person name="Sedzielewska K."/>
            <person name="Noel J."/>
            <person name="Charron P."/>
            <person name="Farinelli L."/>
            <person name="Marton T."/>
            <person name="Kruger M."/>
            <person name="Pelin A."/>
            <person name="Brachmann A."/>
            <person name="Corradi N."/>
        </authorList>
    </citation>
    <scope>NUCLEOTIDE SEQUENCE [LARGE SCALE GENOMIC DNA]</scope>
    <source>
        <strain evidence="4 6">A1</strain>
    </source>
</reference>
<feature type="compositionally biased region" description="Low complexity" evidence="1">
    <location>
        <begin position="1"/>
        <end position="43"/>
    </location>
</feature>
<proteinExistence type="predicted"/>
<dbReference type="Proteomes" id="UP000233469">
    <property type="component" value="Unassembled WGS sequence"/>
</dbReference>
<organism evidence="4 6">
    <name type="scientific">Rhizophagus irregularis</name>
    <dbReference type="NCBI Taxonomy" id="588596"/>
    <lineage>
        <taxon>Eukaryota</taxon>
        <taxon>Fungi</taxon>
        <taxon>Fungi incertae sedis</taxon>
        <taxon>Mucoromycota</taxon>
        <taxon>Glomeromycotina</taxon>
        <taxon>Glomeromycetes</taxon>
        <taxon>Glomerales</taxon>
        <taxon>Glomeraceae</taxon>
        <taxon>Rhizophagus</taxon>
    </lineage>
</organism>
<reference evidence="7 8" key="1">
    <citation type="submission" date="2016-04" db="EMBL/GenBank/DDBJ databases">
        <title>Genome analyses suggest a sexual origin of heterokaryosis in a supposedly ancient asexual fungus.</title>
        <authorList>
            <person name="Ropars J."/>
            <person name="Sedzielewska K."/>
            <person name="Noel J."/>
            <person name="Charron P."/>
            <person name="Farinelli L."/>
            <person name="Marton T."/>
            <person name="Kruger M."/>
            <person name="Pelin A."/>
            <person name="Brachmann A."/>
            <person name="Corradi N."/>
        </authorList>
    </citation>
    <scope>NUCLEOTIDE SEQUENCE [LARGE SCALE GENOMIC DNA]</scope>
    <source>
        <strain evidence="3 7">A5</strain>
        <strain evidence="5 8">C2</strain>
    </source>
</reference>
<reference evidence="2" key="5">
    <citation type="submission" date="2020-05" db="EMBL/GenBank/DDBJ databases">
        <authorList>
            <person name="Rincon C."/>
            <person name="Sanders R I."/>
            <person name="Robbins C."/>
            <person name="Chaturvedi A."/>
        </authorList>
    </citation>
    <scope>NUCLEOTIDE SEQUENCE</scope>
    <source>
        <strain evidence="2">CHB12</strain>
    </source>
</reference>
<evidence type="ECO:0000256" key="1">
    <source>
        <dbReference type="SAM" id="MobiDB-lite"/>
    </source>
</evidence>
<dbReference type="Proteomes" id="UP000232688">
    <property type="component" value="Unassembled WGS sequence"/>
</dbReference>
<comment type="caution">
    <text evidence="4">The sequence shown here is derived from an EMBL/GenBank/DDBJ whole genome shotgun (WGS) entry which is preliminary data.</text>
</comment>
<feature type="region of interest" description="Disordered" evidence="1">
    <location>
        <begin position="1"/>
        <end position="66"/>
    </location>
</feature>
<dbReference type="EMBL" id="LLXH01001008">
    <property type="protein sequence ID" value="PKC61291.1"/>
    <property type="molecule type" value="Genomic_DNA"/>
</dbReference>
<dbReference type="EMBL" id="CAGKOT010000102">
    <property type="protein sequence ID" value="CAB5395711.1"/>
    <property type="molecule type" value="Genomic_DNA"/>
</dbReference>
<dbReference type="Proteomes" id="UP000684084">
    <property type="component" value="Unassembled WGS sequence"/>
</dbReference>
<sequence length="91" mass="9236">MSSTGSSGSSSTLVGSNGSARSNTSSRSSNSSTLVSGSSVSRTTAVYTGNRYGGGPDFRGLSTSQTIEAVQQQTRIRNAANQAANQAAQRQ</sequence>
<dbReference type="EMBL" id="LLXJ01000697">
    <property type="protein sequence ID" value="PKC06934.1"/>
    <property type="molecule type" value="Genomic_DNA"/>
</dbReference>
<name>A0A2I1EHD4_9GLOM</name>
<protein>
    <submittedName>
        <fullName evidence="4">Uncharacterized protein</fullName>
    </submittedName>
</protein>
<dbReference type="VEuPathDB" id="FungiDB:FUN_016184"/>